<dbReference type="Pfam" id="PF12796">
    <property type="entry name" value="Ank_2"/>
    <property type="match status" value="1"/>
</dbReference>
<dbReference type="PANTHER" id="PTHR19278">
    <property type="entry name" value="OROTATE PHOSPHORIBOSYLTRANSFERASE"/>
    <property type="match status" value="1"/>
</dbReference>
<dbReference type="EC" id="4.1.1.23" evidence="3 11"/>
<evidence type="ECO:0000256" key="6">
    <source>
        <dbReference type="ARBA" id="ARBA00022975"/>
    </source>
</evidence>
<dbReference type="InterPro" id="IPR014732">
    <property type="entry name" value="OMPdecase"/>
</dbReference>
<dbReference type="OrthoDB" id="10263753at2759"/>
<keyword evidence="5 11" id="KW-0210">Decarboxylase</keyword>
<protein>
    <recommendedName>
        <fullName evidence="4 11">Orotidine 5'-phosphate decarboxylase</fullName>
        <ecNumber evidence="3 11">4.1.1.23</ecNumber>
    </recommendedName>
</protein>
<evidence type="ECO:0000313" key="13">
    <source>
        <dbReference type="EMBL" id="KAE8383345.1"/>
    </source>
</evidence>
<dbReference type="InterPro" id="IPR036770">
    <property type="entry name" value="Ankyrin_rpt-contain_sf"/>
</dbReference>
<keyword evidence="7 11" id="KW-0456">Lyase</keyword>
<dbReference type="UniPathway" id="UPA00070">
    <property type="reaction ID" value="UER00120"/>
</dbReference>
<dbReference type="CDD" id="cd04725">
    <property type="entry name" value="OMP_decarboxylase_like"/>
    <property type="match status" value="1"/>
</dbReference>
<organism evidence="13 14">
    <name type="scientific">Aspergillus bertholletiae</name>
    <dbReference type="NCBI Taxonomy" id="1226010"/>
    <lineage>
        <taxon>Eukaryota</taxon>
        <taxon>Fungi</taxon>
        <taxon>Dikarya</taxon>
        <taxon>Ascomycota</taxon>
        <taxon>Pezizomycotina</taxon>
        <taxon>Eurotiomycetes</taxon>
        <taxon>Eurotiomycetidae</taxon>
        <taxon>Eurotiales</taxon>
        <taxon>Aspergillaceae</taxon>
        <taxon>Aspergillus</taxon>
        <taxon>Aspergillus subgen. Circumdati</taxon>
    </lineage>
</organism>
<name>A0A5N7BND9_9EURO</name>
<evidence type="ECO:0000256" key="3">
    <source>
        <dbReference type="ARBA" id="ARBA00012321"/>
    </source>
</evidence>
<feature type="active site" description="For OMPdecase activity" evidence="8">
    <location>
        <position position="733"/>
    </location>
</feature>
<dbReference type="NCBIfam" id="TIGR01740">
    <property type="entry name" value="pyrF"/>
    <property type="match status" value="1"/>
</dbReference>
<sequence length="915" mass="102003">MRFGLHYHRYQVPELAPYYVPYPLLKRLLKTVIRKADYIEKQPDLQQRGEKLRKGLVPGAGYLNCYELENILKAVLELRKDSEKFQWYYRVNKEAVRRIYAKLKERRHSTGQVDEDRKVSLNELIAAITQIRSDRKTHIDTKSCLENVSSHPFIYSDSVKALNCARAATFLFSHAFPHYHVALDHRLLNRMLIISGRRQTFKEYTPSRICSQCSSKGSCVKPKSNFFSLAVDQLAISGKDILFGTDAAGRVPLHYGAIYGFPGICELILDLSQDLDQEHPARLIKSLDSQRYTPLHYAVVNNDALAKGYYLLNILNGLSIAIKYQHDDIVHLFAKFALCSHGEHSHGETALYVAARSGNEGYIGRLLEHERCPGLDIPETAHGWTPLFIACVEGHQSVSKRLLDVGAKQDIHDCTLGHLTLAGMLASLGTEDPLGGPASTPIQPVLQNNGSLKTDYHYLIINLGVLQSGKKVKAVELSDRSLKELMFLNAGFLMEISILEGESRSQLVEIPLLTGNLLGTSTALIGSRSDYFGENRERLTRERTVPILEKDTLDVLGSVTFIFVISKPTSYPSSSLFIPLVIEEMVQLVEYPRLHEAVDARVAPTYPVMFITNAGKPPRRRAHLYHSCRPPRHPSIASMSSKSQLTYSARASKHPNALVKKLFEVAEAKKTNVTVSADVTTTKELLDLADRLGPYIAVIKTHIDILSDFSDETITGLKALAEKHNFLIFEDRKFIDIGNTVQKQYHGGTLRISEWAHIINCSILPGEGIVEALAQTASADDFPYGSERGLLILAEMTSKGSLATGQYTTSSVDYARKYKQFVMGFVSTRHLGEVQSEVSSPSEEEDFVVFTTGVNLSSKGDKLGQQYQTPESAVGRGADFIIAGRGIYAAPDPVEAARRYQKEGWDAYLKRVGAQ</sequence>
<feature type="domain" description="Orotidine 5'-phosphate decarboxylase" evidence="12">
    <location>
        <begin position="672"/>
        <end position="900"/>
    </location>
</feature>
<evidence type="ECO:0000256" key="11">
    <source>
        <dbReference type="RuleBase" id="RU000512"/>
    </source>
</evidence>
<feature type="active site" description="For OMPdecase activity" evidence="8">
    <location>
        <position position="731"/>
    </location>
</feature>
<keyword evidence="14" id="KW-1185">Reference proteome</keyword>
<feature type="binding site" evidence="9">
    <location>
        <position position="885"/>
    </location>
    <ligand>
        <name>substrate</name>
    </ligand>
</feature>
<evidence type="ECO:0000256" key="2">
    <source>
        <dbReference type="ARBA" id="ARBA00011018"/>
    </source>
</evidence>
<keyword evidence="6 11" id="KW-0665">Pyrimidine biosynthesis</keyword>
<dbReference type="GO" id="GO:0006207">
    <property type="term" value="P:'de novo' pyrimidine nucleobase biosynthetic process"/>
    <property type="evidence" value="ECO:0007669"/>
    <property type="project" value="InterPro"/>
</dbReference>
<dbReference type="PROSITE" id="PS00156">
    <property type="entry name" value="OMPDECASE"/>
    <property type="match status" value="1"/>
</dbReference>
<evidence type="ECO:0000313" key="14">
    <source>
        <dbReference type="Proteomes" id="UP000326198"/>
    </source>
</evidence>
<dbReference type="SUPFAM" id="SSF48403">
    <property type="entry name" value="Ankyrin repeat"/>
    <property type="match status" value="1"/>
</dbReference>
<evidence type="ECO:0000256" key="1">
    <source>
        <dbReference type="ARBA" id="ARBA00004861"/>
    </source>
</evidence>
<dbReference type="Pfam" id="PF00215">
    <property type="entry name" value="OMPdecase"/>
    <property type="match status" value="1"/>
</dbReference>
<dbReference type="Proteomes" id="UP000326198">
    <property type="component" value="Unassembled WGS sequence"/>
</dbReference>
<dbReference type="InterPro" id="IPR057506">
    <property type="entry name" value="C2_GPCPD1"/>
</dbReference>
<feature type="binding site" evidence="9">
    <location>
        <position position="884"/>
    </location>
    <ligand>
        <name>substrate</name>
    </ligand>
</feature>
<evidence type="ECO:0000256" key="7">
    <source>
        <dbReference type="ARBA" id="ARBA00023239"/>
    </source>
</evidence>
<feature type="repeat" description="ANK" evidence="10">
    <location>
        <begin position="382"/>
        <end position="414"/>
    </location>
</feature>
<dbReference type="PROSITE" id="PS50088">
    <property type="entry name" value="ANK_REPEAT"/>
    <property type="match status" value="1"/>
</dbReference>
<feature type="binding site" evidence="9">
    <location>
        <position position="700"/>
    </location>
    <ligand>
        <name>substrate</name>
    </ligand>
</feature>
<dbReference type="Pfam" id="PF25329">
    <property type="entry name" value="C2_GDE1"/>
    <property type="match status" value="1"/>
</dbReference>
<dbReference type="EMBL" id="ML736155">
    <property type="protein sequence ID" value="KAE8383345.1"/>
    <property type="molecule type" value="Genomic_DNA"/>
</dbReference>
<feature type="active site" description="For OMPdecase activity" evidence="8">
    <location>
        <position position="736"/>
    </location>
</feature>
<evidence type="ECO:0000256" key="9">
    <source>
        <dbReference type="PIRSR" id="PIRSR614732-2"/>
    </source>
</evidence>
<dbReference type="Gene3D" id="3.20.20.70">
    <property type="entry name" value="Aldolase class I"/>
    <property type="match status" value="1"/>
</dbReference>
<evidence type="ECO:0000259" key="12">
    <source>
        <dbReference type="SMART" id="SM00934"/>
    </source>
</evidence>
<gene>
    <name evidence="13" type="ORF">BDV26DRAFT_277289</name>
</gene>
<dbReference type="GO" id="GO:0004588">
    <property type="term" value="F:orotate phosphoribosyltransferase activity"/>
    <property type="evidence" value="ECO:0007669"/>
    <property type="project" value="TreeGrafter"/>
</dbReference>
<dbReference type="SMART" id="SM00934">
    <property type="entry name" value="OMPdecase"/>
    <property type="match status" value="1"/>
</dbReference>
<dbReference type="PROSITE" id="PS50297">
    <property type="entry name" value="ANK_REP_REGION"/>
    <property type="match status" value="1"/>
</dbReference>
<accession>A0A5N7BND9</accession>
<dbReference type="SMART" id="SM00248">
    <property type="entry name" value="ANK"/>
    <property type="match status" value="4"/>
</dbReference>
<comment type="similarity">
    <text evidence="2 11">Belongs to the OMP decarboxylase family.</text>
</comment>
<dbReference type="InterPro" id="IPR002110">
    <property type="entry name" value="Ankyrin_rpt"/>
</dbReference>
<evidence type="ECO:0000256" key="8">
    <source>
        <dbReference type="PIRSR" id="PIRSR614732-1"/>
    </source>
</evidence>
<dbReference type="InterPro" id="IPR001754">
    <property type="entry name" value="OMPdeCOase_dom"/>
</dbReference>
<dbReference type="SUPFAM" id="SSF51366">
    <property type="entry name" value="Ribulose-phoshate binding barrel"/>
    <property type="match status" value="1"/>
</dbReference>
<evidence type="ECO:0000256" key="10">
    <source>
        <dbReference type="PROSITE-ProRule" id="PRU00023"/>
    </source>
</evidence>
<dbReference type="InterPro" id="IPR013785">
    <property type="entry name" value="Aldolase_TIM"/>
</dbReference>
<dbReference type="InterPro" id="IPR011060">
    <property type="entry name" value="RibuloseP-bd_barrel"/>
</dbReference>
<dbReference type="GO" id="GO:0004590">
    <property type="term" value="F:orotidine-5'-phosphate decarboxylase activity"/>
    <property type="evidence" value="ECO:0007669"/>
    <property type="project" value="UniProtKB-EC"/>
</dbReference>
<feature type="binding site" evidence="9">
    <location>
        <position position="797"/>
    </location>
    <ligand>
        <name>substrate</name>
    </ligand>
</feature>
<dbReference type="GO" id="GO:0044205">
    <property type="term" value="P:'de novo' UMP biosynthetic process"/>
    <property type="evidence" value="ECO:0007669"/>
    <property type="project" value="UniProtKB-UniPathway"/>
</dbReference>
<dbReference type="PANTHER" id="PTHR19278:SF9">
    <property type="entry name" value="URIDINE 5'-MONOPHOSPHATE SYNTHASE"/>
    <property type="match status" value="1"/>
</dbReference>
<dbReference type="FunFam" id="3.20.20.70:FF:000114">
    <property type="entry name" value="Decarboxylase,orotidine phosphate"/>
    <property type="match status" value="1"/>
</dbReference>
<reference evidence="13 14" key="1">
    <citation type="submission" date="2019-04" db="EMBL/GenBank/DDBJ databases">
        <title>Friends and foes A comparative genomics studyof 23 Aspergillus species from section Flavi.</title>
        <authorList>
            <consortium name="DOE Joint Genome Institute"/>
            <person name="Kjaerbolling I."/>
            <person name="Vesth T."/>
            <person name="Frisvad J.C."/>
            <person name="Nybo J.L."/>
            <person name="Theobald S."/>
            <person name="Kildgaard S."/>
            <person name="Isbrandt T."/>
            <person name="Kuo A."/>
            <person name="Sato A."/>
            <person name="Lyhne E.K."/>
            <person name="Kogle M.E."/>
            <person name="Wiebenga A."/>
            <person name="Kun R.S."/>
            <person name="Lubbers R.J."/>
            <person name="Makela M.R."/>
            <person name="Barry K."/>
            <person name="Chovatia M."/>
            <person name="Clum A."/>
            <person name="Daum C."/>
            <person name="Haridas S."/>
            <person name="He G."/>
            <person name="LaButti K."/>
            <person name="Lipzen A."/>
            <person name="Mondo S."/>
            <person name="Riley R."/>
            <person name="Salamov A."/>
            <person name="Simmons B.A."/>
            <person name="Magnuson J.K."/>
            <person name="Henrissat B."/>
            <person name="Mortensen U.H."/>
            <person name="Larsen T.O."/>
            <person name="Devries R.P."/>
            <person name="Grigoriev I.V."/>
            <person name="Machida M."/>
            <person name="Baker S.E."/>
            <person name="Andersen M.R."/>
        </authorList>
    </citation>
    <scope>NUCLEOTIDE SEQUENCE [LARGE SCALE GENOMIC DNA]</scope>
    <source>
        <strain evidence="13 14">IBT 29228</strain>
    </source>
</reference>
<evidence type="ECO:0000256" key="5">
    <source>
        <dbReference type="ARBA" id="ARBA00022793"/>
    </source>
</evidence>
<keyword evidence="10" id="KW-0040">ANK repeat</keyword>
<comment type="catalytic activity">
    <reaction evidence="11">
        <text>orotidine 5'-phosphate + H(+) = UMP + CO2</text>
        <dbReference type="Rhea" id="RHEA:11596"/>
        <dbReference type="ChEBI" id="CHEBI:15378"/>
        <dbReference type="ChEBI" id="CHEBI:16526"/>
        <dbReference type="ChEBI" id="CHEBI:57538"/>
        <dbReference type="ChEBI" id="CHEBI:57865"/>
        <dbReference type="EC" id="4.1.1.23"/>
    </reaction>
</comment>
<evidence type="ECO:0000256" key="4">
    <source>
        <dbReference type="ARBA" id="ARBA00021923"/>
    </source>
</evidence>
<dbReference type="InterPro" id="IPR018089">
    <property type="entry name" value="OMPdecase_AS"/>
</dbReference>
<feature type="binding site" evidence="9">
    <location>
        <position position="678"/>
    </location>
    <ligand>
        <name>substrate</name>
    </ligand>
</feature>
<comment type="pathway">
    <text evidence="1 11">Pyrimidine metabolism; UMP biosynthesis via de novo pathway; UMP from orotate: step 2/2.</text>
</comment>
<feature type="binding site" evidence="9">
    <location>
        <position position="865"/>
    </location>
    <ligand>
        <name>substrate</name>
    </ligand>
</feature>
<dbReference type="AlphaFoldDB" id="A0A5N7BND9"/>
<proteinExistence type="inferred from homology"/>
<dbReference type="Gene3D" id="1.25.40.20">
    <property type="entry name" value="Ankyrin repeat-containing domain"/>
    <property type="match status" value="1"/>
</dbReference>